<keyword evidence="10 11" id="KW-0961">Cell wall biogenesis/degradation</keyword>
<dbReference type="eggNOG" id="COG0769">
    <property type="taxonomic scope" value="Bacteria"/>
</dbReference>
<evidence type="ECO:0000256" key="12">
    <source>
        <dbReference type="RuleBase" id="RU004135"/>
    </source>
</evidence>
<keyword evidence="8 11" id="KW-0573">Peptidoglycan synthesis</keyword>
<accession>D1B9Z7</accession>
<dbReference type="SUPFAM" id="SSF53623">
    <property type="entry name" value="MurD-like peptide ligases, catalytic domain"/>
    <property type="match status" value="1"/>
</dbReference>
<keyword evidence="5 11" id="KW-0547">Nucleotide-binding</keyword>
<comment type="cofactor">
    <cofactor evidence="11">
        <name>Mg(2+)</name>
        <dbReference type="ChEBI" id="CHEBI:18420"/>
    </cofactor>
</comment>
<dbReference type="UniPathway" id="UPA00219"/>
<dbReference type="KEGG" id="tai:Taci_0867"/>
<keyword evidence="3 11" id="KW-0436">Ligase</keyword>
<feature type="binding site" evidence="11">
    <location>
        <begin position="158"/>
        <end position="159"/>
    </location>
    <ligand>
        <name>UDP-N-acetyl-alpha-D-muramoyl-L-alanyl-D-glutamate</name>
        <dbReference type="ChEBI" id="CHEBI:83900"/>
    </ligand>
</feature>
<feature type="binding site" evidence="11">
    <location>
        <begin position="116"/>
        <end position="122"/>
    </location>
    <ligand>
        <name>ATP</name>
        <dbReference type="ChEBI" id="CHEBI:30616"/>
    </ligand>
</feature>
<evidence type="ECO:0000256" key="2">
    <source>
        <dbReference type="ARBA" id="ARBA00022490"/>
    </source>
</evidence>
<keyword evidence="7 11" id="KW-0133">Cell shape</keyword>
<dbReference type="HOGENOM" id="CLU_022291_4_1_0"/>
<dbReference type="OrthoDB" id="9800958at2"/>
<feature type="domain" description="Mur ligase N-terminal catalytic" evidence="13">
    <location>
        <begin position="31"/>
        <end position="100"/>
    </location>
</feature>
<dbReference type="Pfam" id="PF08245">
    <property type="entry name" value="Mur_ligase_M"/>
    <property type="match status" value="1"/>
</dbReference>
<dbReference type="EC" id="6.3.2.13" evidence="11"/>
<name>D1B9Z7_THEAS</name>
<evidence type="ECO:0000256" key="3">
    <source>
        <dbReference type="ARBA" id="ARBA00022598"/>
    </source>
</evidence>
<sequence length="512" mass="56077">MKLNNLLDRLQGEPLLTEVISSGQAMDVEVNRVVFDSRSVSPGDIFTCVPGGRTDGHGFARDAVDRGAVALCVARPLAEVQVPQLVSRDPRAFMGRLAATLYGWPARDLKMIGITGTNGKTTSTYMMGSILEAQGTRTGLLGTVFYCDGVTFEHADRTTPEGADVQWFLKRMRDNSCQACVMEASSHGLKQGRIEGCEFDGGLFTNLTPEHLDFHLTEDAYFDAKRLLFNRYMKEGWVGASNASDPRGAALLMEHPDRMHGYRVIGSNESPVEGCWCGRIRSYDLEGMTLEVYDPRGRLAFREVSLPLIGTYNGENAMGVIALSMGMGIGGDAVVRGLASMPQVPGRLETYRFPNRVVGVIDYAHTPDGLEKVLGALRGVTVGKLWVVFGHGGERTGSHRPKLGAVAASLADRAVVTMDNPRSEDPASIAAQIVSGISHARAREGFQHWVILDRGEAIRYALDNAEIGDVVAITGKGPERFILFSDRRVPFEDSAELRRWAEERFPGWEPRR</sequence>
<dbReference type="GO" id="GO:0008360">
    <property type="term" value="P:regulation of cell shape"/>
    <property type="evidence" value="ECO:0007669"/>
    <property type="project" value="UniProtKB-KW"/>
</dbReference>
<evidence type="ECO:0000256" key="11">
    <source>
        <dbReference type="HAMAP-Rule" id="MF_00208"/>
    </source>
</evidence>
<feature type="binding site" evidence="11">
    <location>
        <position position="191"/>
    </location>
    <ligand>
        <name>UDP-N-acetyl-alpha-D-muramoyl-L-alanyl-D-glutamate</name>
        <dbReference type="ChEBI" id="CHEBI:83900"/>
    </ligand>
</feature>
<reference evidence="16 17" key="1">
    <citation type="journal article" date="2009" name="Stand. Genomic Sci.">
        <title>Complete genome sequence of Thermanaerovibrio acidaminovorans type strain (Su883).</title>
        <authorList>
            <person name="Chovatia M."/>
            <person name="Sikorski J."/>
            <person name="Schroder M."/>
            <person name="Lapidus A."/>
            <person name="Nolan M."/>
            <person name="Tice H."/>
            <person name="Glavina Del Rio T."/>
            <person name="Copeland A."/>
            <person name="Cheng J.F."/>
            <person name="Lucas S."/>
            <person name="Chen F."/>
            <person name="Bruce D."/>
            <person name="Goodwin L."/>
            <person name="Pitluck S."/>
            <person name="Ivanova N."/>
            <person name="Mavromatis K."/>
            <person name="Ovchinnikova G."/>
            <person name="Pati A."/>
            <person name="Chen A."/>
            <person name="Palaniappan K."/>
            <person name="Land M."/>
            <person name="Hauser L."/>
            <person name="Chang Y.J."/>
            <person name="Jeffries C.D."/>
            <person name="Chain P."/>
            <person name="Saunders E."/>
            <person name="Detter J.C."/>
            <person name="Brettin T."/>
            <person name="Rohde M."/>
            <person name="Goker M."/>
            <person name="Spring S."/>
            <person name="Bristow J."/>
            <person name="Markowitz V."/>
            <person name="Hugenholtz P."/>
            <person name="Kyrpides N.C."/>
            <person name="Klenk H.P."/>
            <person name="Eisen J.A."/>
        </authorList>
    </citation>
    <scope>NUCLEOTIDE SEQUENCE [LARGE SCALE GENOMIC DNA]</scope>
    <source>
        <strain evidence="17">ATCC 49978 / DSM 6589 / Su883</strain>
    </source>
</reference>
<dbReference type="EMBL" id="CP001818">
    <property type="protein sequence ID" value="ACZ19100.1"/>
    <property type="molecule type" value="Genomic_DNA"/>
</dbReference>
<feature type="modified residue" description="N6-carboxylysine" evidence="11">
    <location>
        <position position="225"/>
    </location>
</feature>
<comment type="function">
    <text evidence="11">Catalyzes the addition of meso-diaminopimelic acid to the nucleotide precursor UDP-N-acetylmuramoyl-L-alanyl-D-glutamate (UMAG) in the biosynthesis of bacterial cell-wall peptidoglycan.</text>
</comment>
<dbReference type="SUPFAM" id="SSF53244">
    <property type="entry name" value="MurD-like peptide ligases, peptide-binding domain"/>
    <property type="match status" value="1"/>
</dbReference>
<feature type="binding site" evidence="11">
    <location>
        <position position="479"/>
    </location>
    <ligand>
        <name>meso-2,6-diaminopimelate</name>
        <dbReference type="ChEBI" id="CHEBI:57791"/>
    </ligand>
</feature>
<feature type="binding site" evidence="11">
    <location>
        <begin position="419"/>
        <end position="422"/>
    </location>
    <ligand>
        <name>meso-2,6-diaminopimelate</name>
        <dbReference type="ChEBI" id="CHEBI:57791"/>
    </ligand>
</feature>
<feature type="binding site" evidence="11">
    <location>
        <position position="37"/>
    </location>
    <ligand>
        <name>UDP-N-acetyl-alpha-D-muramoyl-L-alanyl-D-glutamate</name>
        <dbReference type="ChEBI" id="CHEBI:83900"/>
    </ligand>
</feature>
<evidence type="ECO:0000256" key="7">
    <source>
        <dbReference type="ARBA" id="ARBA00022960"/>
    </source>
</evidence>
<evidence type="ECO:0000259" key="14">
    <source>
        <dbReference type="Pfam" id="PF02875"/>
    </source>
</evidence>
<dbReference type="InterPro" id="IPR000713">
    <property type="entry name" value="Mur_ligase_N"/>
</dbReference>
<evidence type="ECO:0000256" key="6">
    <source>
        <dbReference type="ARBA" id="ARBA00022840"/>
    </source>
</evidence>
<dbReference type="STRING" id="525903.Taci_0867"/>
<dbReference type="PANTHER" id="PTHR23135">
    <property type="entry name" value="MUR LIGASE FAMILY MEMBER"/>
    <property type="match status" value="1"/>
</dbReference>
<dbReference type="AlphaFoldDB" id="D1B9Z7"/>
<comment type="caution">
    <text evidence="11">Lacks conserved residue(s) required for the propagation of feature annotation.</text>
</comment>
<feature type="binding site" evidence="11">
    <location>
        <position position="185"/>
    </location>
    <ligand>
        <name>UDP-N-acetyl-alpha-D-muramoyl-L-alanyl-D-glutamate</name>
        <dbReference type="ChEBI" id="CHEBI:83900"/>
    </ligand>
</feature>
<dbReference type="Gene3D" id="3.90.190.20">
    <property type="entry name" value="Mur ligase, C-terminal domain"/>
    <property type="match status" value="1"/>
</dbReference>
<dbReference type="PANTHER" id="PTHR23135:SF4">
    <property type="entry name" value="UDP-N-ACETYLMURAMOYL-L-ALANYL-D-GLUTAMATE--2,6-DIAMINOPIMELATE LIGASE MURE HOMOLOG, CHLOROPLASTIC"/>
    <property type="match status" value="1"/>
</dbReference>
<feature type="binding site" evidence="11">
    <location>
        <position position="395"/>
    </location>
    <ligand>
        <name>meso-2,6-diaminopimelate</name>
        <dbReference type="ChEBI" id="CHEBI:57791"/>
    </ligand>
</feature>
<comment type="pathway">
    <text evidence="11 12">Cell wall biogenesis; peptidoglycan biosynthesis.</text>
</comment>
<keyword evidence="17" id="KW-1185">Reference proteome</keyword>
<dbReference type="GO" id="GO:0005524">
    <property type="term" value="F:ATP binding"/>
    <property type="evidence" value="ECO:0007669"/>
    <property type="project" value="UniProtKB-UniRule"/>
</dbReference>
<dbReference type="GO" id="GO:0008765">
    <property type="term" value="F:UDP-N-acetylmuramoylalanyl-D-glutamate-2,6-diaminopimelate ligase activity"/>
    <property type="evidence" value="ECO:0007669"/>
    <property type="project" value="UniProtKB-UniRule"/>
</dbReference>
<dbReference type="Pfam" id="PF02875">
    <property type="entry name" value="Mur_ligase_C"/>
    <property type="match status" value="1"/>
</dbReference>
<dbReference type="InterPro" id="IPR005761">
    <property type="entry name" value="UDP-N-AcMur-Glu-dNH2Pim_ligase"/>
</dbReference>
<dbReference type="GO" id="GO:0009252">
    <property type="term" value="P:peptidoglycan biosynthetic process"/>
    <property type="evidence" value="ECO:0007669"/>
    <property type="project" value="UniProtKB-UniRule"/>
</dbReference>
<feature type="domain" description="Mur ligase central" evidence="15">
    <location>
        <begin position="114"/>
        <end position="323"/>
    </location>
</feature>
<feature type="binding site" evidence="11">
    <location>
        <position position="475"/>
    </location>
    <ligand>
        <name>meso-2,6-diaminopimelate</name>
        <dbReference type="ChEBI" id="CHEBI:57791"/>
    </ligand>
</feature>
<dbReference type="Gene3D" id="3.40.1190.10">
    <property type="entry name" value="Mur-like, catalytic domain"/>
    <property type="match status" value="1"/>
</dbReference>
<dbReference type="NCBIfam" id="NF001126">
    <property type="entry name" value="PRK00139.1-4"/>
    <property type="match status" value="1"/>
</dbReference>
<gene>
    <name evidence="11" type="primary">murE</name>
    <name evidence="16" type="ordered locus">Taci_0867</name>
</gene>
<comment type="catalytic activity">
    <reaction evidence="11">
        <text>UDP-N-acetyl-alpha-D-muramoyl-L-alanyl-D-glutamate + meso-2,6-diaminopimelate + ATP = UDP-N-acetyl-alpha-D-muramoyl-L-alanyl-gamma-D-glutamyl-meso-2,6-diaminopimelate + ADP + phosphate + H(+)</text>
        <dbReference type="Rhea" id="RHEA:23676"/>
        <dbReference type="ChEBI" id="CHEBI:15378"/>
        <dbReference type="ChEBI" id="CHEBI:30616"/>
        <dbReference type="ChEBI" id="CHEBI:43474"/>
        <dbReference type="ChEBI" id="CHEBI:57791"/>
        <dbReference type="ChEBI" id="CHEBI:83900"/>
        <dbReference type="ChEBI" id="CHEBI:83905"/>
        <dbReference type="ChEBI" id="CHEBI:456216"/>
        <dbReference type="EC" id="6.3.2.13"/>
    </reaction>
</comment>
<comment type="PTM">
    <text evidence="11">Carboxylation is probably crucial for Mg(2+) binding and, consequently, for the gamma-phosphate positioning of ATP.</text>
</comment>
<dbReference type="EnsemblBacteria" id="ACZ19100">
    <property type="protein sequence ID" value="ACZ19100"/>
    <property type="gene ID" value="Taci_0867"/>
</dbReference>
<keyword evidence="9 11" id="KW-0131">Cell cycle</keyword>
<dbReference type="InterPro" id="IPR035911">
    <property type="entry name" value="MurE/MurF_N"/>
</dbReference>
<evidence type="ECO:0000256" key="4">
    <source>
        <dbReference type="ARBA" id="ARBA00022618"/>
    </source>
</evidence>
<feature type="short sequence motif" description="Meso-diaminopimelate recognition motif" evidence="11">
    <location>
        <begin position="419"/>
        <end position="422"/>
    </location>
</feature>
<dbReference type="InterPro" id="IPR036615">
    <property type="entry name" value="Mur_ligase_C_dom_sf"/>
</dbReference>
<comment type="subcellular location">
    <subcellularLocation>
        <location evidence="11 12">Cytoplasm</location>
    </subcellularLocation>
</comment>
<comment type="similarity">
    <text evidence="1 11">Belongs to the MurCDEF family. MurE subfamily.</text>
</comment>
<dbReference type="InterPro" id="IPR036565">
    <property type="entry name" value="Mur-like_cat_sf"/>
</dbReference>
<keyword evidence="2 11" id="KW-0963">Cytoplasm</keyword>
<evidence type="ECO:0000313" key="16">
    <source>
        <dbReference type="EMBL" id="ACZ19100.1"/>
    </source>
</evidence>
<feature type="binding site" evidence="11">
    <location>
        <position position="193"/>
    </location>
    <ligand>
        <name>UDP-N-acetyl-alpha-D-muramoyl-L-alanyl-D-glutamate</name>
        <dbReference type="ChEBI" id="CHEBI:83900"/>
    </ligand>
</feature>
<dbReference type="InterPro" id="IPR018109">
    <property type="entry name" value="Folylpolyglutamate_synth_CS"/>
</dbReference>
<evidence type="ECO:0000256" key="10">
    <source>
        <dbReference type="ARBA" id="ARBA00023316"/>
    </source>
</evidence>
<keyword evidence="6 11" id="KW-0067">ATP-binding</keyword>
<dbReference type="GO" id="GO:0004326">
    <property type="term" value="F:tetrahydrofolylpolyglutamate synthase activity"/>
    <property type="evidence" value="ECO:0007669"/>
    <property type="project" value="InterPro"/>
</dbReference>
<evidence type="ECO:0000256" key="1">
    <source>
        <dbReference type="ARBA" id="ARBA00005898"/>
    </source>
</evidence>
<keyword evidence="11" id="KW-0460">Magnesium</keyword>
<dbReference type="InterPro" id="IPR004101">
    <property type="entry name" value="Mur_ligase_C"/>
</dbReference>
<dbReference type="GO" id="GO:0000287">
    <property type="term" value="F:magnesium ion binding"/>
    <property type="evidence" value="ECO:0007669"/>
    <property type="project" value="UniProtKB-UniRule"/>
</dbReference>
<evidence type="ECO:0000256" key="5">
    <source>
        <dbReference type="ARBA" id="ARBA00022741"/>
    </source>
</evidence>
<dbReference type="RefSeq" id="WP_012869615.1">
    <property type="nucleotide sequence ID" value="NC_013522.1"/>
</dbReference>
<dbReference type="Pfam" id="PF01225">
    <property type="entry name" value="Mur_ligase"/>
    <property type="match status" value="1"/>
</dbReference>
<dbReference type="Gene3D" id="3.40.1390.10">
    <property type="entry name" value="MurE/MurF, N-terminal domain"/>
    <property type="match status" value="1"/>
</dbReference>
<proteinExistence type="inferred from homology"/>
<evidence type="ECO:0000256" key="9">
    <source>
        <dbReference type="ARBA" id="ARBA00023306"/>
    </source>
</evidence>
<dbReference type="InterPro" id="IPR013221">
    <property type="entry name" value="Mur_ligase_cen"/>
</dbReference>
<organism evidence="16 17">
    <name type="scientific">Thermanaerovibrio acidaminovorans (strain ATCC 49978 / DSM 6589 / Su883)</name>
    <name type="common">Selenomonas acidaminovorans</name>
    <dbReference type="NCBI Taxonomy" id="525903"/>
    <lineage>
        <taxon>Bacteria</taxon>
        <taxon>Thermotogati</taxon>
        <taxon>Synergistota</taxon>
        <taxon>Synergistia</taxon>
        <taxon>Synergistales</taxon>
        <taxon>Synergistaceae</taxon>
        <taxon>Thermanaerovibrio</taxon>
    </lineage>
</organism>
<dbReference type="SUPFAM" id="SSF63418">
    <property type="entry name" value="MurE/MurF N-terminal domain"/>
    <property type="match status" value="1"/>
</dbReference>
<dbReference type="GO" id="GO:0051301">
    <property type="term" value="P:cell division"/>
    <property type="evidence" value="ECO:0007669"/>
    <property type="project" value="UniProtKB-KW"/>
</dbReference>
<evidence type="ECO:0000313" key="17">
    <source>
        <dbReference type="Proteomes" id="UP000002030"/>
    </source>
</evidence>
<dbReference type="PROSITE" id="PS01011">
    <property type="entry name" value="FOLYLPOLYGLU_SYNT_1"/>
    <property type="match status" value="1"/>
</dbReference>
<evidence type="ECO:0000256" key="8">
    <source>
        <dbReference type="ARBA" id="ARBA00022984"/>
    </source>
</evidence>
<dbReference type="GO" id="GO:0071555">
    <property type="term" value="P:cell wall organization"/>
    <property type="evidence" value="ECO:0007669"/>
    <property type="project" value="UniProtKB-KW"/>
</dbReference>
<evidence type="ECO:0000259" key="15">
    <source>
        <dbReference type="Pfam" id="PF08245"/>
    </source>
</evidence>
<dbReference type="NCBIfam" id="TIGR01085">
    <property type="entry name" value="murE"/>
    <property type="match status" value="1"/>
</dbReference>
<dbReference type="HAMAP" id="MF_00208">
    <property type="entry name" value="MurE"/>
    <property type="match status" value="1"/>
</dbReference>
<dbReference type="Proteomes" id="UP000002030">
    <property type="component" value="Chromosome"/>
</dbReference>
<evidence type="ECO:0000259" key="13">
    <source>
        <dbReference type="Pfam" id="PF01225"/>
    </source>
</evidence>
<protein>
    <recommendedName>
        <fullName evidence="11">UDP-N-acetylmuramoyl-L-alanyl-D-glutamate--2,6-diaminopimelate ligase</fullName>
        <ecNumber evidence="11">6.3.2.13</ecNumber>
    </recommendedName>
    <alternativeName>
        <fullName evidence="11">Meso-A2pm-adding enzyme</fullName>
    </alternativeName>
    <alternativeName>
        <fullName evidence="11">Meso-diaminopimelate-adding enzyme</fullName>
    </alternativeName>
    <alternativeName>
        <fullName evidence="11">UDP-MurNAc-L-Ala-D-Glu:meso-diaminopimelate ligase</fullName>
    </alternativeName>
    <alternativeName>
        <fullName evidence="11">UDP-MurNAc-tripeptide synthetase</fullName>
    </alternativeName>
    <alternativeName>
        <fullName evidence="11">UDP-N-acetylmuramyl-tripeptide synthetase</fullName>
    </alternativeName>
</protein>
<keyword evidence="4 11" id="KW-0132">Cell division</keyword>
<feature type="domain" description="Mur ligase C-terminal" evidence="14">
    <location>
        <begin position="346"/>
        <end position="477"/>
    </location>
</feature>
<dbReference type="GO" id="GO:0005737">
    <property type="term" value="C:cytoplasm"/>
    <property type="evidence" value="ECO:0007669"/>
    <property type="project" value="UniProtKB-SubCell"/>
</dbReference>